<keyword evidence="3" id="KW-1185">Reference proteome</keyword>
<proteinExistence type="predicted"/>
<dbReference type="PANTHER" id="PTHR34272">
    <property type="entry name" value="EXPRESSED PROTEIN"/>
    <property type="match status" value="1"/>
</dbReference>
<reference evidence="2 3" key="1">
    <citation type="journal article" date="2012" name="Nat. Biotechnol.">
        <title>Draft genome sequence of pigeonpea (Cajanus cajan), an orphan legume crop of resource-poor farmers.</title>
        <authorList>
            <person name="Varshney R.K."/>
            <person name="Chen W."/>
            <person name="Li Y."/>
            <person name="Bharti A.K."/>
            <person name="Saxena R.K."/>
            <person name="Schlueter J.A."/>
            <person name="Donoghue M.T."/>
            <person name="Azam S."/>
            <person name="Fan G."/>
            <person name="Whaley A.M."/>
            <person name="Farmer A.D."/>
            <person name="Sheridan J."/>
            <person name="Iwata A."/>
            <person name="Tuteja R."/>
            <person name="Penmetsa R.V."/>
            <person name="Wu W."/>
            <person name="Upadhyaya H.D."/>
            <person name="Yang S.P."/>
            <person name="Shah T."/>
            <person name="Saxena K.B."/>
            <person name="Michael T."/>
            <person name="McCombie W.R."/>
            <person name="Yang B."/>
            <person name="Zhang G."/>
            <person name="Yang H."/>
            <person name="Wang J."/>
            <person name="Spillane C."/>
            <person name="Cook D.R."/>
            <person name="May G.D."/>
            <person name="Xu X."/>
            <person name="Jackson S.A."/>
        </authorList>
    </citation>
    <scope>NUCLEOTIDE SEQUENCE [LARGE SCALE GENOMIC DNA]</scope>
    <source>
        <strain evidence="3">cv. Asha</strain>
    </source>
</reference>
<dbReference type="AlphaFoldDB" id="A0A151U7A6"/>
<organism evidence="2 3">
    <name type="scientific">Cajanus cajan</name>
    <name type="common">Pigeon pea</name>
    <name type="synonym">Cajanus indicus</name>
    <dbReference type="NCBI Taxonomy" id="3821"/>
    <lineage>
        <taxon>Eukaryota</taxon>
        <taxon>Viridiplantae</taxon>
        <taxon>Streptophyta</taxon>
        <taxon>Embryophyta</taxon>
        <taxon>Tracheophyta</taxon>
        <taxon>Spermatophyta</taxon>
        <taxon>Magnoliopsida</taxon>
        <taxon>eudicotyledons</taxon>
        <taxon>Gunneridae</taxon>
        <taxon>Pentapetalae</taxon>
        <taxon>rosids</taxon>
        <taxon>fabids</taxon>
        <taxon>Fabales</taxon>
        <taxon>Fabaceae</taxon>
        <taxon>Papilionoideae</taxon>
        <taxon>50 kb inversion clade</taxon>
        <taxon>NPAAA clade</taxon>
        <taxon>indigoferoid/millettioid clade</taxon>
        <taxon>Phaseoleae</taxon>
        <taxon>Cajanus</taxon>
    </lineage>
</organism>
<feature type="domain" description="DUF7086" evidence="1">
    <location>
        <begin position="32"/>
        <end position="92"/>
    </location>
</feature>
<dbReference type="EMBL" id="CM003604">
    <property type="protein sequence ID" value="KYP75180.1"/>
    <property type="molecule type" value="Genomic_DNA"/>
</dbReference>
<evidence type="ECO:0000313" key="2">
    <source>
        <dbReference type="EMBL" id="KYP75180.1"/>
    </source>
</evidence>
<dbReference type="InterPro" id="IPR055513">
    <property type="entry name" value="DUF7086"/>
</dbReference>
<dbReference type="Gramene" id="C.cajan_07673.t">
    <property type="protein sequence ID" value="C.cajan_07673.t.cds1"/>
    <property type="gene ID" value="C.cajan_07673"/>
</dbReference>
<gene>
    <name evidence="2" type="ORF">KK1_007882</name>
</gene>
<dbReference type="Pfam" id="PF23324">
    <property type="entry name" value="DUF7086"/>
    <property type="match status" value="1"/>
</dbReference>
<evidence type="ECO:0000313" key="3">
    <source>
        <dbReference type="Proteomes" id="UP000075243"/>
    </source>
</evidence>
<name>A0A151U7A6_CAJCA</name>
<protein>
    <recommendedName>
        <fullName evidence="1">DUF7086 domain-containing protein</fullName>
    </recommendedName>
</protein>
<evidence type="ECO:0000259" key="1">
    <source>
        <dbReference type="Pfam" id="PF23324"/>
    </source>
</evidence>
<accession>A0A151U7A6</accession>
<dbReference type="STRING" id="3821.A0A151U7A6"/>
<dbReference type="Proteomes" id="UP000075243">
    <property type="component" value="Chromosome 2"/>
</dbReference>
<sequence length="92" mass="10881">MGPGRRRRKKRKKKFKRGLTGLTKSEVAKIITIKPILKNIKKNIINWLFFLLSQLLSSCTINQFKYFCKYTNNHPIGTKNDFLYLTYLSLLK</sequence>
<dbReference type="PANTHER" id="PTHR34272:SF1">
    <property type="entry name" value="EXPRESSED PROTEIN"/>
    <property type="match status" value="1"/>
</dbReference>